<evidence type="ECO:0000259" key="1">
    <source>
        <dbReference type="PROSITE" id="PS50006"/>
    </source>
</evidence>
<proteinExistence type="predicted"/>
<dbReference type="Gene3D" id="2.60.200.20">
    <property type="match status" value="1"/>
</dbReference>
<dbReference type="EMBL" id="QGNW01001445">
    <property type="protein sequence ID" value="RVW41157.1"/>
    <property type="molecule type" value="Genomic_DNA"/>
</dbReference>
<dbReference type="SMART" id="SM00240">
    <property type="entry name" value="FHA"/>
    <property type="match status" value="1"/>
</dbReference>
<dbReference type="InterPro" id="IPR000253">
    <property type="entry name" value="FHA_dom"/>
</dbReference>
<organism evidence="2 3">
    <name type="scientific">Vitis vinifera</name>
    <name type="common">Grape</name>
    <dbReference type="NCBI Taxonomy" id="29760"/>
    <lineage>
        <taxon>Eukaryota</taxon>
        <taxon>Viridiplantae</taxon>
        <taxon>Streptophyta</taxon>
        <taxon>Embryophyta</taxon>
        <taxon>Tracheophyta</taxon>
        <taxon>Spermatophyta</taxon>
        <taxon>Magnoliopsida</taxon>
        <taxon>eudicotyledons</taxon>
        <taxon>Gunneridae</taxon>
        <taxon>Pentapetalae</taxon>
        <taxon>rosids</taxon>
        <taxon>Vitales</taxon>
        <taxon>Vitaceae</taxon>
        <taxon>Viteae</taxon>
        <taxon>Vitis</taxon>
    </lineage>
</organism>
<gene>
    <name evidence="2" type="ORF">CK203_069834</name>
</gene>
<dbReference type="PANTHER" id="PTHR47458:SF1">
    <property type="entry name" value="SMAD_FHA DOMAIN-CONTAINING PROTEIN"/>
    <property type="match status" value="1"/>
</dbReference>
<evidence type="ECO:0000313" key="2">
    <source>
        <dbReference type="EMBL" id="RVW41157.1"/>
    </source>
</evidence>
<dbReference type="Pfam" id="PF00498">
    <property type="entry name" value="FHA"/>
    <property type="match status" value="1"/>
</dbReference>
<dbReference type="SUPFAM" id="SSF49879">
    <property type="entry name" value="SMAD/FHA domain"/>
    <property type="match status" value="1"/>
</dbReference>
<comment type="caution">
    <text evidence="2">The sequence shown here is derived from an EMBL/GenBank/DDBJ whole genome shotgun (WGS) entry which is preliminary data.</text>
</comment>
<dbReference type="InterPro" id="IPR008984">
    <property type="entry name" value="SMAD_FHA_dom_sf"/>
</dbReference>
<name>A0A438E0F9_VITVI</name>
<reference evidence="2 3" key="1">
    <citation type="journal article" date="2018" name="PLoS Genet.">
        <title>Population sequencing reveals clonal diversity and ancestral inbreeding in the grapevine cultivar Chardonnay.</title>
        <authorList>
            <person name="Roach M.J."/>
            <person name="Johnson D.L."/>
            <person name="Bohlmann J."/>
            <person name="van Vuuren H.J."/>
            <person name="Jones S.J."/>
            <person name="Pretorius I.S."/>
            <person name="Schmidt S.A."/>
            <person name="Borneman A.R."/>
        </authorList>
    </citation>
    <scope>NUCLEOTIDE SEQUENCE [LARGE SCALE GENOMIC DNA]</scope>
    <source>
        <strain evidence="3">cv. Chardonnay</strain>
        <tissue evidence="2">Leaf</tissue>
    </source>
</reference>
<feature type="domain" description="FHA" evidence="1">
    <location>
        <begin position="9"/>
        <end position="66"/>
    </location>
</feature>
<dbReference type="PANTHER" id="PTHR47458">
    <property type="entry name" value="SMAD/FHA DOMAIN-CONTAINING PROTEIN"/>
    <property type="match status" value="1"/>
</dbReference>
<protein>
    <recommendedName>
        <fullName evidence="1">FHA domain-containing protein</fullName>
    </recommendedName>
</protein>
<evidence type="ECO:0000313" key="3">
    <source>
        <dbReference type="Proteomes" id="UP000288805"/>
    </source>
</evidence>
<accession>A0A438E0F9</accession>
<dbReference type="Proteomes" id="UP000288805">
    <property type="component" value="Unassembled WGS sequence"/>
</dbReference>
<dbReference type="AlphaFoldDB" id="A0A438E0F9"/>
<sequence>MLLLTANEHCIGRLAEDTRFQIESAAVSANHCKIYRKMVAYEDEDHPSAFLKDTSTNGTYLNWEKLKKNSPESMLHHGDIISFAAPPDHASPAAVAASPHYHHGYGDALHLKLCALSACHVMALSPHLSNSDALHLKLHALSPP</sequence>
<dbReference type="PROSITE" id="PS50006">
    <property type="entry name" value="FHA_DOMAIN"/>
    <property type="match status" value="1"/>
</dbReference>